<dbReference type="GO" id="GO:0004725">
    <property type="term" value="F:protein tyrosine phosphatase activity"/>
    <property type="evidence" value="ECO:0007669"/>
    <property type="project" value="UniProtKB-EC"/>
</dbReference>
<organism evidence="3 4">
    <name type="scientific">Nakamurella multipartita (strain ATCC 700099 / DSM 44233 / CIP 104796 / JCM 9543 / NBRC 105858 / Y-104)</name>
    <name type="common">Microsphaera multipartita</name>
    <dbReference type="NCBI Taxonomy" id="479431"/>
    <lineage>
        <taxon>Bacteria</taxon>
        <taxon>Bacillati</taxon>
        <taxon>Actinomycetota</taxon>
        <taxon>Actinomycetes</taxon>
        <taxon>Nakamurellales</taxon>
        <taxon>Nakamurellaceae</taxon>
        <taxon>Nakamurella</taxon>
    </lineage>
</organism>
<dbReference type="InterPro" id="IPR050438">
    <property type="entry name" value="LMW_PTPase"/>
</dbReference>
<proteinExistence type="predicted"/>
<evidence type="ECO:0000313" key="4">
    <source>
        <dbReference type="Proteomes" id="UP000002218"/>
    </source>
</evidence>
<keyword evidence="4" id="KW-1185">Reference proteome</keyword>
<dbReference type="InParanoid" id="C8XJW1"/>
<dbReference type="eggNOG" id="COG0394">
    <property type="taxonomic scope" value="Bacteria"/>
</dbReference>
<dbReference type="PANTHER" id="PTHR11717">
    <property type="entry name" value="LOW MOLECULAR WEIGHT PROTEIN TYROSINE PHOSPHATASE"/>
    <property type="match status" value="1"/>
</dbReference>
<name>C8XJW1_NAKMY</name>
<dbReference type="Gene3D" id="3.40.50.2300">
    <property type="match status" value="1"/>
</dbReference>
<dbReference type="STRING" id="479431.Namu_0211"/>
<gene>
    <name evidence="3" type="ordered locus">Namu_0211</name>
</gene>
<evidence type="ECO:0000259" key="2">
    <source>
        <dbReference type="SMART" id="SM00226"/>
    </source>
</evidence>
<dbReference type="PANTHER" id="PTHR11717:SF7">
    <property type="entry name" value="LOW MOLECULAR WEIGHT PHOSPHOTYROSINE PROTEIN PHOSPHATASE"/>
    <property type="match status" value="1"/>
</dbReference>
<dbReference type="Pfam" id="PF01451">
    <property type="entry name" value="LMWPc"/>
    <property type="match status" value="1"/>
</dbReference>
<dbReference type="InterPro" id="IPR023485">
    <property type="entry name" value="Ptyr_pPase"/>
</dbReference>
<dbReference type="SUPFAM" id="SSF52788">
    <property type="entry name" value="Phosphotyrosine protein phosphatases I"/>
    <property type="match status" value="1"/>
</dbReference>
<reference evidence="4" key="1">
    <citation type="submission" date="2009-09" db="EMBL/GenBank/DDBJ databases">
        <title>The complete genome of Nakamurella multipartita DSM 44233.</title>
        <authorList>
            <consortium name="US DOE Joint Genome Institute (JGI-PGF)"/>
            <person name="Lucas S."/>
            <person name="Copeland A."/>
            <person name="Lapidus A."/>
            <person name="Glavina del Rio T."/>
            <person name="Dalin E."/>
            <person name="Tice H."/>
            <person name="Bruce D."/>
            <person name="Goodwin L."/>
            <person name="Pitluck S."/>
            <person name="Kyrpides N."/>
            <person name="Mavromatis K."/>
            <person name="Ivanova N."/>
            <person name="Ovchinnikova G."/>
            <person name="Sims D."/>
            <person name="Meincke L."/>
            <person name="Brettin T."/>
            <person name="Detter J.C."/>
            <person name="Han C."/>
            <person name="Larimer F."/>
            <person name="Land M."/>
            <person name="Hauser L."/>
            <person name="Markowitz V."/>
            <person name="Cheng J.-F."/>
            <person name="Hugenholtz P."/>
            <person name="Woyke T."/>
            <person name="Wu D."/>
            <person name="Klenk H.-P."/>
            <person name="Eisen J.A."/>
        </authorList>
    </citation>
    <scope>NUCLEOTIDE SEQUENCE [LARGE SCALE GENOMIC DNA]</scope>
    <source>
        <strain evidence="4">ATCC 700099 / DSM 44233 / CIP 104796 / JCM 9543 / NBRC 105858 / Y-104</strain>
    </source>
</reference>
<evidence type="ECO:0000313" key="3">
    <source>
        <dbReference type="EMBL" id="ACV76644.1"/>
    </source>
</evidence>
<dbReference type="SMART" id="SM00226">
    <property type="entry name" value="LMWPc"/>
    <property type="match status" value="1"/>
</dbReference>
<evidence type="ECO:0000256" key="1">
    <source>
        <dbReference type="ARBA" id="ARBA00013064"/>
    </source>
</evidence>
<reference evidence="3 4" key="2">
    <citation type="journal article" date="2010" name="Stand. Genomic Sci.">
        <title>Complete genome sequence of Nakamurella multipartita type strain (Y-104).</title>
        <authorList>
            <person name="Tice H."/>
            <person name="Mayilraj S."/>
            <person name="Sims D."/>
            <person name="Lapidus A."/>
            <person name="Nolan M."/>
            <person name="Lucas S."/>
            <person name="Glavina Del Rio T."/>
            <person name="Copeland A."/>
            <person name="Cheng J.F."/>
            <person name="Meincke L."/>
            <person name="Bruce D."/>
            <person name="Goodwin L."/>
            <person name="Pitluck S."/>
            <person name="Ivanova N."/>
            <person name="Mavromatis K."/>
            <person name="Ovchinnikova G."/>
            <person name="Pati A."/>
            <person name="Chen A."/>
            <person name="Palaniappan K."/>
            <person name="Land M."/>
            <person name="Hauser L."/>
            <person name="Chang Y.J."/>
            <person name="Jeffries C.D."/>
            <person name="Detter J.C."/>
            <person name="Brettin T."/>
            <person name="Rohde M."/>
            <person name="Goker M."/>
            <person name="Bristow J."/>
            <person name="Eisen J.A."/>
            <person name="Markowitz V."/>
            <person name="Hugenholtz P."/>
            <person name="Kyrpides N.C."/>
            <person name="Klenk H.P."/>
            <person name="Chen F."/>
        </authorList>
    </citation>
    <scope>NUCLEOTIDE SEQUENCE [LARGE SCALE GENOMIC DNA]</scope>
    <source>
        <strain evidence="4">ATCC 700099 / DSM 44233 / CIP 104796 / JCM 9543 / NBRC 105858 / Y-104</strain>
    </source>
</reference>
<protein>
    <recommendedName>
        <fullName evidence="1">protein-tyrosine-phosphatase</fullName>
        <ecNumber evidence="1">3.1.3.48</ecNumber>
    </recommendedName>
</protein>
<dbReference type="HOGENOM" id="CLU_071415_1_0_11"/>
<feature type="domain" description="Phosphotyrosine protein phosphatase I" evidence="2">
    <location>
        <begin position="4"/>
        <end position="192"/>
    </location>
</feature>
<sequence length="194" mass="20603">MTGFRVLMVCTANHCRSPMAEQMLRDAAARRVGEGVWSVGSAGTHIPGPWPLHPHAATVLAARLPAVQPHTSQPLSAAAITAADLILTASRRHRGEVVKTVPSAIGRTFTIRQFARLCDAVPPLSTGGADVDRADPGDPGRRLVTEAKLARSSLQPVPGEQEDLPDPMGGSLADFELCADRLQDAITRILRPLS</sequence>
<dbReference type="KEGG" id="nml:Namu_0211"/>
<dbReference type="RefSeq" id="WP_012814119.1">
    <property type="nucleotide sequence ID" value="NC_013235.1"/>
</dbReference>
<dbReference type="InterPro" id="IPR036196">
    <property type="entry name" value="Ptyr_pPase_sf"/>
</dbReference>
<dbReference type="AlphaFoldDB" id="C8XJW1"/>
<dbReference type="OrthoDB" id="9784339at2"/>
<dbReference type="EMBL" id="CP001737">
    <property type="protein sequence ID" value="ACV76644.1"/>
    <property type="molecule type" value="Genomic_DNA"/>
</dbReference>
<accession>C8XJW1</accession>
<dbReference type="EC" id="3.1.3.48" evidence="1"/>
<dbReference type="Proteomes" id="UP000002218">
    <property type="component" value="Chromosome"/>
</dbReference>